<evidence type="ECO:0008006" key="4">
    <source>
        <dbReference type="Google" id="ProtNLM"/>
    </source>
</evidence>
<proteinExistence type="predicted"/>
<dbReference type="Proteomes" id="UP001597086">
    <property type="component" value="Unassembled WGS sequence"/>
</dbReference>
<comment type="caution">
    <text evidence="2">The sequence shown here is derived from an EMBL/GenBank/DDBJ whole genome shotgun (WGS) entry which is preliminary data.</text>
</comment>
<keyword evidence="3" id="KW-1185">Reference proteome</keyword>
<evidence type="ECO:0000313" key="3">
    <source>
        <dbReference type="Proteomes" id="UP001597086"/>
    </source>
</evidence>
<feature type="transmembrane region" description="Helical" evidence="1">
    <location>
        <begin position="12"/>
        <end position="31"/>
    </location>
</feature>
<feature type="transmembrane region" description="Helical" evidence="1">
    <location>
        <begin position="43"/>
        <end position="63"/>
    </location>
</feature>
<accession>A0ABW3KTI6</accession>
<organism evidence="2 3">
    <name type="scientific">Winogradskyella rapida</name>
    <dbReference type="NCBI Taxonomy" id="549701"/>
    <lineage>
        <taxon>Bacteria</taxon>
        <taxon>Pseudomonadati</taxon>
        <taxon>Bacteroidota</taxon>
        <taxon>Flavobacteriia</taxon>
        <taxon>Flavobacteriales</taxon>
        <taxon>Flavobacteriaceae</taxon>
        <taxon>Winogradskyella</taxon>
    </lineage>
</organism>
<protein>
    <recommendedName>
        <fullName evidence="4">PH domain-containing protein</fullName>
    </recommendedName>
</protein>
<name>A0ABW3KTI6_9FLAO</name>
<dbReference type="RefSeq" id="WP_386117494.1">
    <property type="nucleotide sequence ID" value="NZ_JBHTKM010000063.1"/>
</dbReference>
<keyword evidence="1" id="KW-0812">Transmembrane</keyword>
<keyword evidence="1" id="KW-1133">Transmembrane helix</keyword>
<evidence type="ECO:0000256" key="1">
    <source>
        <dbReference type="SAM" id="Phobius"/>
    </source>
</evidence>
<dbReference type="EMBL" id="JBHTKM010000063">
    <property type="protein sequence ID" value="MFD1016564.1"/>
    <property type="molecule type" value="Genomic_DNA"/>
</dbReference>
<keyword evidence="1" id="KW-0472">Membrane</keyword>
<evidence type="ECO:0000313" key="2">
    <source>
        <dbReference type="EMBL" id="MFD1016564.1"/>
    </source>
</evidence>
<reference evidence="3" key="1">
    <citation type="journal article" date="2019" name="Int. J. Syst. Evol. Microbiol.">
        <title>The Global Catalogue of Microorganisms (GCM) 10K type strain sequencing project: providing services to taxonomists for standard genome sequencing and annotation.</title>
        <authorList>
            <consortium name="The Broad Institute Genomics Platform"/>
            <consortium name="The Broad Institute Genome Sequencing Center for Infectious Disease"/>
            <person name="Wu L."/>
            <person name="Ma J."/>
        </authorList>
    </citation>
    <scope>NUCLEOTIDE SEQUENCE [LARGE SCALE GENOMIC DNA]</scope>
    <source>
        <strain evidence="3">CCUG 56098</strain>
    </source>
</reference>
<gene>
    <name evidence="2" type="ORF">ACFQ13_11580</name>
</gene>
<sequence>MRIFKEEQRFNQTWLIVLMLISSLVPLALFINDYLKNPETYSVTELLLLLSILIFVGCFIFFIKLSTKIDQHGIHYKFFPIHRSFKIIPWTEIEHIHVKTYDPISDYGGWGFKGGALWNRSKGQSITVSGDIGIQMILKNGKKLLIGTQQQQAAERSIAYYKSKYQQL</sequence>